<name>A0A9J5WY42_SOLCO</name>
<evidence type="ECO:0000313" key="2">
    <source>
        <dbReference type="Proteomes" id="UP000824120"/>
    </source>
</evidence>
<protein>
    <submittedName>
        <fullName evidence="1">Uncharacterized protein</fullName>
    </submittedName>
</protein>
<accession>A0A9J5WY42</accession>
<dbReference type="AlphaFoldDB" id="A0A9J5WY42"/>
<dbReference type="Proteomes" id="UP000824120">
    <property type="component" value="Chromosome 10"/>
</dbReference>
<proteinExistence type="predicted"/>
<sequence length="161" mass="18300">MIDIEVKHKFSSETKIEDSITRTNCSNLFLAKTKITEEEAQSVIRCQASTEKRRCTKCGSSLKPQSLKKKMHQVWFIIKVPTTKEDALCVVLHQSRNCKRRCTKCGSSSKSQLQKKMPHGWLFIKDTILQIGMVKKCGISSHARHDEYGPIGLRVLCSLSM</sequence>
<evidence type="ECO:0000313" key="1">
    <source>
        <dbReference type="EMBL" id="KAG5580279.1"/>
    </source>
</evidence>
<comment type="caution">
    <text evidence="1">The sequence shown here is derived from an EMBL/GenBank/DDBJ whole genome shotgun (WGS) entry which is preliminary data.</text>
</comment>
<gene>
    <name evidence="1" type="ORF">H5410_050906</name>
</gene>
<reference evidence="1 2" key="1">
    <citation type="submission" date="2020-09" db="EMBL/GenBank/DDBJ databases">
        <title>De no assembly of potato wild relative species, Solanum commersonii.</title>
        <authorList>
            <person name="Cho K."/>
        </authorList>
    </citation>
    <scope>NUCLEOTIDE SEQUENCE [LARGE SCALE GENOMIC DNA]</scope>
    <source>
        <strain evidence="1">LZ3.2</strain>
        <tissue evidence="1">Leaf</tissue>
    </source>
</reference>
<dbReference type="EMBL" id="JACXVP010000010">
    <property type="protein sequence ID" value="KAG5580279.1"/>
    <property type="molecule type" value="Genomic_DNA"/>
</dbReference>
<keyword evidence="2" id="KW-1185">Reference proteome</keyword>
<organism evidence="1 2">
    <name type="scientific">Solanum commersonii</name>
    <name type="common">Commerson's wild potato</name>
    <name type="synonym">Commerson's nightshade</name>
    <dbReference type="NCBI Taxonomy" id="4109"/>
    <lineage>
        <taxon>Eukaryota</taxon>
        <taxon>Viridiplantae</taxon>
        <taxon>Streptophyta</taxon>
        <taxon>Embryophyta</taxon>
        <taxon>Tracheophyta</taxon>
        <taxon>Spermatophyta</taxon>
        <taxon>Magnoliopsida</taxon>
        <taxon>eudicotyledons</taxon>
        <taxon>Gunneridae</taxon>
        <taxon>Pentapetalae</taxon>
        <taxon>asterids</taxon>
        <taxon>lamiids</taxon>
        <taxon>Solanales</taxon>
        <taxon>Solanaceae</taxon>
        <taxon>Solanoideae</taxon>
        <taxon>Solaneae</taxon>
        <taxon>Solanum</taxon>
    </lineage>
</organism>